<dbReference type="Gene3D" id="3.10.100.10">
    <property type="entry name" value="Mannose-Binding Protein A, subunit A"/>
    <property type="match status" value="1"/>
</dbReference>
<proteinExistence type="predicted"/>
<sequence length="544" mass="61103">MSGHPNSRSISSRLRFGLLVAGWVLSSEVIAIHKLSRHYKCPKGWLAEQQPKFCFKIFDKNNEKSTYSAASSTCSENGGALISTDDVEVAAYADKPAVWIHKKDANSACQVYNRGKSVYRPIECSKRRAFICKRDTKEIIFYGRVTTHLGGAFFFWSCDNLKLAKKRYEHVEQEDKFVFGKALDTTDLLYLFEKMDCSSSTIYQYRCLDPSTRQRVMVFGVYVLEPKACQFLWLPTRDKITLSAISGETAHVTLAAITDQNQDVHNVALSWYRNNRFIINDRKPKLRLLHQIDYEGTVYILIDLQFTPTSEEDYGEWMVATGLYPSSTLNFTVKWKGPVQLCPFESDNREFVLPLNESFTFSVCYLASDSISTVMIEKDPQDGKNASSTWGTPFRTKNSKIANYQIRYNLIITNEAVRKEDLGTWIVYMESPGHQLKSLNFSFKLTAADSASAESSHGGFSSMATVVIPIALVIVAFAVLGFLVFRKRGYIDANNCSIQTAESSVASPQERPEPGAETLYVNPVYSNTAGIMDNMGTAGSAVTM</sequence>
<dbReference type="EMBL" id="BLXT01005709">
    <property type="protein sequence ID" value="GFO25149.1"/>
    <property type="molecule type" value="Genomic_DNA"/>
</dbReference>
<dbReference type="AlphaFoldDB" id="A0AAV4C201"/>
<organism evidence="2 3">
    <name type="scientific">Plakobranchus ocellatus</name>
    <dbReference type="NCBI Taxonomy" id="259542"/>
    <lineage>
        <taxon>Eukaryota</taxon>
        <taxon>Metazoa</taxon>
        <taxon>Spiralia</taxon>
        <taxon>Lophotrochozoa</taxon>
        <taxon>Mollusca</taxon>
        <taxon>Gastropoda</taxon>
        <taxon>Heterobranchia</taxon>
        <taxon>Euthyneura</taxon>
        <taxon>Panpulmonata</taxon>
        <taxon>Sacoglossa</taxon>
        <taxon>Placobranchoidea</taxon>
        <taxon>Plakobranchidae</taxon>
        <taxon>Plakobranchus</taxon>
    </lineage>
</organism>
<dbReference type="InterPro" id="IPR016187">
    <property type="entry name" value="CTDL_fold"/>
</dbReference>
<gene>
    <name evidence="2" type="ORF">PoB_005165400</name>
</gene>
<name>A0AAV4C201_9GAST</name>
<evidence type="ECO:0000313" key="3">
    <source>
        <dbReference type="Proteomes" id="UP000735302"/>
    </source>
</evidence>
<dbReference type="Proteomes" id="UP000735302">
    <property type="component" value="Unassembled WGS sequence"/>
</dbReference>
<keyword evidence="1" id="KW-1133">Transmembrane helix</keyword>
<comment type="caution">
    <text evidence="2">The sequence shown here is derived from an EMBL/GenBank/DDBJ whole genome shotgun (WGS) entry which is preliminary data.</text>
</comment>
<protein>
    <recommendedName>
        <fullName evidence="4">C-type lectin domain-containing protein</fullName>
    </recommendedName>
</protein>
<evidence type="ECO:0000313" key="2">
    <source>
        <dbReference type="EMBL" id="GFO25149.1"/>
    </source>
</evidence>
<keyword evidence="1" id="KW-0812">Transmembrane</keyword>
<dbReference type="SUPFAM" id="SSF56436">
    <property type="entry name" value="C-type lectin-like"/>
    <property type="match status" value="1"/>
</dbReference>
<feature type="transmembrane region" description="Helical" evidence="1">
    <location>
        <begin position="463"/>
        <end position="485"/>
    </location>
</feature>
<accession>A0AAV4C201</accession>
<keyword evidence="1" id="KW-0472">Membrane</keyword>
<evidence type="ECO:0000256" key="1">
    <source>
        <dbReference type="SAM" id="Phobius"/>
    </source>
</evidence>
<evidence type="ECO:0008006" key="4">
    <source>
        <dbReference type="Google" id="ProtNLM"/>
    </source>
</evidence>
<keyword evidence="3" id="KW-1185">Reference proteome</keyword>
<reference evidence="2 3" key="1">
    <citation type="journal article" date="2021" name="Elife">
        <title>Chloroplast acquisition without the gene transfer in kleptoplastic sea slugs, Plakobranchus ocellatus.</title>
        <authorList>
            <person name="Maeda T."/>
            <person name="Takahashi S."/>
            <person name="Yoshida T."/>
            <person name="Shimamura S."/>
            <person name="Takaki Y."/>
            <person name="Nagai Y."/>
            <person name="Toyoda A."/>
            <person name="Suzuki Y."/>
            <person name="Arimoto A."/>
            <person name="Ishii H."/>
            <person name="Satoh N."/>
            <person name="Nishiyama T."/>
            <person name="Hasebe M."/>
            <person name="Maruyama T."/>
            <person name="Minagawa J."/>
            <person name="Obokata J."/>
            <person name="Shigenobu S."/>
        </authorList>
    </citation>
    <scope>NUCLEOTIDE SEQUENCE [LARGE SCALE GENOMIC DNA]</scope>
</reference>
<dbReference type="InterPro" id="IPR016186">
    <property type="entry name" value="C-type_lectin-like/link_sf"/>
</dbReference>